<dbReference type="InterPro" id="IPR047596">
    <property type="entry name" value="OMPdecase_bac"/>
</dbReference>
<evidence type="ECO:0000256" key="8">
    <source>
        <dbReference type="RuleBase" id="RU000512"/>
    </source>
</evidence>
<feature type="binding site" evidence="7">
    <location>
        <position position="236"/>
    </location>
    <ligand>
        <name>substrate</name>
    </ligand>
</feature>
<dbReference type="InterPro" id="IPR011060">
    <property type="entry name" value="RibuloseP-bd_barrel"/>
</dbReference>
<dbReference type="InterPro" id="IPR018089">
    <property type="entry name" value="OMPdecase_AS"/>
</dbReference>
<comment type="similarity">
    <text evidence="7">Belongs to the OMP decarboxylase family. Type 1 subfamily.</text>
</comment>
<name>A0ABT9VY74_9BACI</name>
<sequence length="260" mass="28689">MKGRKSEVIIALDYENSDLAWSFINHLEDSYSISRMDRKTVKPWLKVGMQLYYAAGPAFITDIKEKGYRVFLDLKLHDIPNTVKGAAQSITQLGVDMFNVHCSGGSRMMEAALEGIDKGLSSRSISSTSSTDATPLLIGVTQLTSTSKAMMNEEIRIIGELEDSVLHYASLTKNSGLSGVVCSPREVELVKSKLGMEFLTVTPGIRLSKESQDDQVRIMTHLEAQQVGTDYMVIGRAITQAEAPLEMYQRIMKELESGLG</sequence>
<dbReference type="SUPFAM" id="SSF51366">
    <property type="entry name" value="Ribulose-phoshate binding barrel"/>
    <property type="match status" value="1"/>
</dbReference>
<evidence type="ECO:0000256" key="1">
    <source>
        <dbReference type="ARBA" id="ARBA00002356"/>
    </source>
</evidence>
<keyword evidence="11" id="KW-1185">Reference proteome</keyword>
<dbReference type="PANTHER" id="PTHR32119:SF2">
    <property type="entry name" value="OROTIDINE 5'-PHOSPHATE DECARBOXYLASE"/>
    <property type="match status" value="1"/>
</dbReference>
<dbReference type="Gene3D" id="3.20.20.70">
    <property type="entry name" value="Aldolase class I"/>
    <property type="match status" value="1"/>
</dbReference>
<dbReference type="HAMAP" id="MF_01200_B">
    <property type="entry name" value="OMPdecase_type1_B"/>
    <property type="match status" value="1"/>
</dbReference>
<feature type="binding site" evidence="7">
    <location>
        <position position="206"/>
    </location>
    <ligand>
        <name>substrate</name>
    </ligand>
</feature>
<feature type="active site" description="Proton donor" evidence="7">
    <location>
        <position position="75"/>
    </location>
</feature>
<evidence type="ECO:0000256" key="2">
    <source>
        <dbReference type="ARBA" id="ARBA00004861"/>
    </source>
</evidence>
<accession>A0ABT9VY74</accession>
<comment type="catalytic activity">
    <reaction evidence="6 7 8">
        <text>orotidine 5'-phosphate + H(+) = UMP + CO2</text>
        <dbReference type="Rhea" id="RHEA:11596"/>
        <dbReference type="ChEBI" id="CHEBI:15378"/>
        <dbReference type="ChEBI" id="CHEBI:16526"/>
        <dbReference type="ChEBI" id="CHEBI:57538"/>
        <dbReference type="ChEBI" id="CHEBI:57865"/>
        <dbReference type="EC" id="4.1.1.23"/>
    </reaction>
</comment>
<keyword evidence="4 7" id="KW-0665">Pyrimidine biosynthesis</keyword>
<evidence type="ECO:0000313" key="10">
    <source>
        <dbReference type="EMBL" id="MDQ0165570.1"/>
    </source>
</evidence>
<feature type="binding site" evidence="7">
    <location>
        <position position="235"/>
    </location>
    <ligand>
        <name>substrate</name>
    </ligand>
</feature>
<protein>
    <recommendedName>
        <fullName evidence="7">Orotidine 5'-phosphate decarboxylase</fullName>
        <ecNumber evidence="7">4.1.1.23</ecNumber>
    </recommendedName>
    <alternativeName>
        <fullName evidence="7">OMP decarboxylase</fullName>
        <shortName evidence="7">OMPDCase</shortName>
        <shortName evidence="7">OMPdecase</shortName>
    </alternativeName>
</protein>
<comment type="caution">
    <text evidence="10">The sequence shown here is derived from an EMBL/GenBank/DDBJ whole genome shotgun (WGS) entry which is preliminary data.</text>
</comment>
<comment type="pathway">
    <text evidence="2 7 8">Pyrimidine metabolism; UMP biosynthesis via de novo pathway; UMP from orotate: step 2/2.</text>
</comment>
<evidence type="ECO:0000256" key="4">
    <source>
        <dbReference type="ARBA" id="ARBA00022975"/>
    </source>
</evidence>
<dbReference type="PANTHER" id="PTHR32119">
    <property type="entry name" value="OROTIDINE 5'-PHOSPHATE DECARBOXYLASE"/>
    <property type="match status" value="1"/>
</dbReference>
<feature type="binding site" evidence="7">
    <location>
        <begin position="73"/>
        <end position="82"/>
    </location>
    <ligand>
        <name>substrate</name>
    </ligand>
</feature>
<dbReference type="GO" id="GO:0004590">
    <property type="term" value="F:orotidine-5'-phosphate decarboxylase activity"/>
    <property type="evidence" value="ECO:0007669"/>
    <property type="project" value="UniProtKB-EC"/>
</dbReference>
<dbReference type="InterPro" id="IPR001754">
    <property type="entry name" value="OMPdeCOase_dom"/>
</dbReference>
<dbReference type="PROSITE" id="PS00156">
    <property type="entry name" value="OMPDECASE"/>
    <property type="match status" value="1"/>
</dbReference>
<feature type="binding site" evidence="7">
    <location>
        <position position="46"/>
    </location>
    <ligand>
        <name>substrate</name>
    </ligand>
</feature>
<dbReference type="EC" id="4.1.1.23" evidence="7"/>
<evidence type="ECO:0000259" key="9">
    <source>
        <dbReference type="SMART" id="SM00934"/>
    </source>
</evidence>
<reference evidence="10 11" key="1">
    <citation type="submission" date="2023-07" db="EMBL/GenBank/DDBJ databases">
        <title>Genomic Encyclopedia of Type Strains, Phase IV (KMG-IV): sequencing the most valuable type-strain genomes for metagenomic binning, comparative biology and taxonomic classification.</title>
        <authorList>
            <person name="Goeker M."/>
        </authorList>
    </citation>
    <scope>NUCLEOTIDE SEQUENCE [LARGE SCALE GENOMIC DNA]</scope>
    <source>
        <strain evidence="10 11">DSM 12751</strain>
    </source>
</reference>
<evidence type="ECO:0000256" key="6">
    <source>
        <dbReference type="ARBA" id="ARBA00049157"/>
    </source>
</evidence>
<dbReference type="NCBIfam" id="TIGR01740">
    <property type="entry name" value="pyrF"/>
    <property type="match status" value="1"/>
</dbReference>
<dbReference type="EMBL" id="JAUSTY010000005">
    <property type="protein sequence ID" value="MDQ0165570.1"/>
    <property type="molecule type" value="Genomic_DNA"/>
</dbReference>
<feature type="binding site" evidence="7">
    <location>
        <position position="13"/>
    </location>
    <ligand>
        <name>substrate</name>
    </ligand>
</feature>
<organism evidence="10 11">
    <name type="scientific">Caldalkalibacillus horti</name>
    <dbReference type="NCBI Taxonomy" id="77523"/>
    <lineage>
        <taxon>Bacteria</taxon>
        <taxon>Bacillati</taxon>
        <taxon>Bacillota</taxon>
        <taxon>Bacilli</taxon>
        <taxon>Bacillales</taxon>
        <taxon>Bacillaceae</taxon>
        <taxon>Caldalkalibacillus</taxon>
    </lineage>
</organism>
<dbReference type="SMART" id="SM00934">
    <property type="entry name" value="OMPdecase"/>
    <property type="match status" value="1"/>
</dbReference>
<comment type="function">
    <text evidence="1 7">Catalyzes the decarboxylation of orotidine 5'-monophosphate (OMP) to uridine 5'-monophosphate (UMP).</text>
</comment>
<dbReference type="Proteomes" id="UP001235840">
    <property type="component" value="Unassembled WGS sequence"/>
</dbReference>
<dbReference type="Pfam" id="PF00215">
    <property type="entry name" value="OMPdecase"/>
    <property type="match status" value="1"/>
</dbReference>
<evidence type="ECO:0000313" key="11">
    <source>
        <dbReference type="Proteomes" id="UP001235840"/>
    </source>
</evidence>
<dbReference type="InterPro" id="IPR014732">
    <property type="entry name" value="OMPdecase"/>
</dbReference>
<keyword evidence="5 7" id="KW-0456">Lyase</keyword>
<feature type="domain" description="Orotidine 5'-phosphate decarboxylase" evidence="9">
    <location>
        <begin position="7"/>
        <end position="251"/>
    </location>
</feature>
<proteinExistence type="inferred from homology"/>
<gene>
    <name evidence="7" type="primary">pyrF</name>
    <name evidence="10" type="ORF">J2S11_001471</name>
</gene>
<dbReference type="NCBIfam" id="NF001273">
    <property type="entry name" value="PRK00230.1"/>
    <property type="match status" value="1"/>
</dbReference>
<dbReference type="CDD" id="cd04725">
    <property type="entry name" value="OMP_decarboxylase_like"/>
    <property type="match status" value="1"/>
</dbReference>
<evidence type="ECO:0000256" key="3">
    <source>
        <dbReference type="ARBA" id="ARBA00022793"/>
    </source>
</evidence>
<keyword evidence="3 7" id="KW-0210">Decarboxylase</keyword>
<evidence type="ECO:0000256" key="7">
    <source>
        <dbReference type="HAMAP-Rule" id="MF_01200"/>
    </source>
</evidence>
<evidence type="ECO:0000256" key="5">
    <source>
        <dbReference type="ARBA" id="ARBA00023239"/>
    </source>
</evidence>
<feature type="binding site" evidence="7">
    <location>
        <position position="144"/>
    </location>
    <ligand>
        <name>substrate</name>
    </ligand>
</feature>
<comment type="subunit">
    <text evidence="7">Homodimer.</text>
</comment>
<feature type="binding site" evidence="7">
    <location>
        <position position="215"/>
    </location>
    <ligand>
        <name>substrate</name>
    </ligand>
</feature>
<dbReference type="RefSeq" id="WP_307392809.1">
    <property type="nucleotide sequence ID" value="NZ_BAAADK010000011.1"/>
</dbReference>
<dbReference type="InterPro" id="IPR013785">
    <property type="entry name" value="Aldolase_TIM"/>
</dbReference>